<dbReference type="EC" id="2.7.1.49" evidence="2"/>
<dbReference type="PANTHER" id="PTHR20858">
    <property type="entry name" value="PHOSPHOMETHYLPYRIMIDINE KINASE"/>
    <property type="match status" value="1"/>
</dbReference>
<accession>A0A1I5MBD3</accession>
<keyword evidence="4" id="KW-0418">Kinase</keyword>
<evidence type="ECO:0000313" key="5">
    <source>
        <dbReference type="Proteomes" id="UP000199306"/>
    </source>
</evidence>
<dbReference type="InterPro" id="IPR004399">
    <property type="entry name" value="HMP/HMP-P_kinase_dom"/>
</dbReference>
<dbReference type="GO" id="GO:0008972">
    <property type="term" value="F:phosphomethylpyrimidine kinase activity"/>
    <property type="evidence" value="ECO:0007669"/>
    <property type="project" value="InterPro"/>
</dbReference>
<keyword evidence="5" id="KW-1185">Reference proteome</keyword>
<keyword evidence="4" id="KW-0808">Transferase</keyword>
<evidence type="ECO:0000256" key="2">
    <source>
        <dbReference type="ARBA" id="ARBA00012135"/>
    </source>
</evidence>
<dbReference type="InterPro" id="IPR013749">
    <property type="entry name" value="PM/HMP-P_kinase-1"/>
</dbReference>
<dbReference type="GO" id="GO:0009228">
    <property type="term" value="P:thiamine biosynthetic process"/>
    <property type="evidence" value="ECO:0007669"/>
    <property type="project" value="InterPro"/>
</dbReference>
<evidence type="ECO:0000259" key="3">
    <source>
        <dbReference type="Pfam" id="PF08543"/>
    </source>
</evidence>
<evidence type="ECO:0000256" key="1">
    <source>
        <dbReference type="ARBA" id="ARBA00004948"/>
    </source>
</evidence>
<dbReference type="Proteomes" id="UP000199306">
    <property type="component" value="Unassembled WGS sequence"/>
</dbReference>
<dbReference type="GO" id="GO:0005829">
    <property type="term" value="C:cytosol"/>
    <property type="evidence" value="ECO:0007669"/>
    <property type="project" value="TreeGrafter"/>
</dbReference>
<gene>
    <name evidence="4" type="ORF">SAMN04515674_101226</name>
</gene>
<dbReference type="STRING" id="1079859.SAMN04515674_101226"/>
<dbReference type="EMBL" id="FOXH01000001">
    <property type="protein sequence ID" value="SFP06882.1"/>
    <property type="molecule type" value="Genomic_DNA"/>
</dbReference>
<dbReference type="AlphaFoldDB" id="A0A1I5MBD3"/>
<sequence length="251" mass="28021">MTDRPFVLSIAGFDPSGGAGILADIKTFEASRVYGLGVCTALTFQNDYQFEGLKWVSKEDIFRQLEILFRTYTIDFVKIGLVENLEILDGIVNELLRFNPAVKIIFDPILKASAGFDFHRELNLIVLKNLLQKMFLITPNLPELDKLVPHKSGMDQKALTLGKSIGVYLKGGHAENDFSNDLLYWQEQQQVFEGLRIANGEKHGSGCVLSSAITANLALGFNIYDSCLKAKQYVTHFLASTPDLLGYHIQD</sequence>
<proteinExistence type="predicted"/>
<dbReference type="Gene3D" id="3.40.1190.20">
    <property type="match status" value="1"/>
</dbReference>
<evidence type="ECO:0000313" key="4">
    <source>
        <dbReference type="EMBL" id="SFP06882.1"/>
    </source>
</evidence>
<protein>
    <recommendedName>
        <fullName evidence="2">hydroxymethylpyrimidine kinase</fullName>
        <ecNumber evidence="2">2.7.1.49</ecNumber>
    </recommendedName>
</protein>
<name>A0A1I5MBD3_9BACT</name>
<dbReference type="CDD" id="cd01169">
    <property type="entry name" value="HMPP_kinase"/>
    <property type="match status" value="1"/>
</dbReference>
<dbReference type="SUPFAM" id="SSF53613">
    <property type="entry name" value="Ribokinase-like"/>
    <property type="match status" value="1"/>
</dbReference>
<feature type="domain" description="Pyridoxamine kinase/Phosphomethylpyrimidine kinase" evidence="3">
    <location>
        <begin position="14"/>
        <end position="244"/>
    </location>
</feature>
<dbReference type="Pfam" id="PF08543">
    <property type="entry name" value="Phos_pyr_kin"/>
    <property type="match status" value="1"/>
</dbReference>
<dbReference type="PANTHER" id="PTHR20858:SF17">
    <property type="entry name" value="HYDROXYMETHYLPYRIMIDINE_PHOSPHOMETHYLPYRIMIDINE KINASE THI20-RELATED"/>
    <property type="match status" value="1"/>
</dbReference>
<comment type="pathway">
    <text evidence="1">Cofactor biosynthesis; thiamine diphosphate biosynthesis.</text>
</comment>
<organism evidence="4 5">
    <name type="scientific">Pseudarcicella hirudinis</name>
    <dbReference type="NCBI Taxonomy" id="1079859"/>
    <lineage>
        <taxon>Bacteria</taxon>
        <taxon>Pseudomonadati</taxon>
        <taxon>Bacteroidota</taxon>
        <taxon>Cytophagia</taxon>
        <taxon>Cytophagales</taxon>
        <taxon>Flectobacillaceae</taxon>
        <taxon>Pseudarcicella</taxon>
    </lineage>
</organism>
<dbReference type="InterPro" id="IPR029056">
    <property type="entry name" value="Ribokinase-like"/>
</dbReference>
<reference evidence="4 5" key="1">
    <citation type="submission" date="2016-10" db="EMBL/GenBank/DDBJ databases">
        <authorList>
            <person name="de Groot N.N."/>
        </authorList>
    </citation>
    <scope>NUCLEOTIDE SEQUENCE [LARGE SCALE GENOMIC DNA]</scope>
    <source>
        <strain evidence="5">E92,LMG 26720,CCM 7988</strain>
    </source>
</reference>
<dbReference type="RefSeq" id="WP_092010844.1">
    <property type="nucleotide sequence ID" value="NZ_FOXH01000001.1"/>
</dbReference>
<dbReference type="OrthoDB" id="9810880at2"/>
<dbReference type="GO" id="GO:0008902">
    <property type="term" value="F:hydroxymethylpyrimidine kinase activity"/>
    <property type="evidence" value="ECO:0007669"/>
    <property type="project" value="UniProtKB-EC"/>
</dbReference>